<reference evidence="12 13" key="1">
    <citation type="submission" date="2016-03" db="EMBL/GenBank/DDBJ databases">
        <authorList>
            <person name="Devillers H."/>
        </authorList>
    </citation>
    <scope>NUCLEOTIDE SEQUENCE [LARGE SCALE GENOMIC DNA]</scope>
    <source>
        <strain evidence="12">CBS 11717</strain>
    </source>
</reference>
<evidence type="ECO:0000313" key="12">
    <source>
        <dbReference type="EMBL" id="SCV02268.1"/>
    </source>
</evidence>
<comment type="subcellular location">
    <subcellularLocation>
        <location evidence="2">Cytoplasm</location>
    </subcellularLocation>
    <subcellularLocation>
        <location evidence="1">Nucleus</location>
    </subcellularLocation>
</comment>
<dbReference type="PANTHER" id="PTHR46095:SF1">
    <property type="entry name" value="ZINC FINGER PROTEIN 593"/>
    <property type="match status" value="1"/>
</dbReference>
<evidence type="ECO:0000256" key="1">
    <source>
        <dbReference type="ARBA" id="ARBA00004123"/>
    </source>
</evidence>
<evidence type="ECO:0000256" key="6">
    <source>
        <dbReference type="ARBA" id="ARBA00022771"/>
    </source>
</evidence>
<keyword evidence="5" id="KW-0479">Metal-binding</keyword>
<dbReference type="PROSITE" id="PS00028">
    <property type="entry name" value="ZINC_FINGER_C2H2_1"/>
    <property type="match status" value="1"/>
</dbReference>
<evidence type="ECO:0000256" key="4">
    <source>
        <dbReference type="ARBA" id="ARBA00022517"/>
    </source>
</evidence>
<organism evidence="12 13">
    <name type="scientific">Lachancea mirantina</name>
    <dbReference type="NCBI Taxonomy" id="1230905"/>
    <lineage>
        <taxon>Eukaryota</taxon>
        <taxon>Fungi</taxon>
        <taxon>Dikarya</taxon>
        <taxon>Ascomycota</taxon>
        <taxon>Saccharomycotina</taxon>
        <taxon>Saccharomycetes</taxon>
        <taxon>Saccharomycetales</taxon>
        <taxon>Saccharomycetaceae</taxon>
        <taxon>Lachancea</taxon>
    </lineage>
</organism>
<dbReference type="STRING" id="1230905.A0A1G4KCZ6"/>
<sequence>MGRYSVKRYKTKRRTKDLDLIYEDLASKEKIQSLLNQPVDETKPGLGQYYCIHCAKYFESATALKTHLKGKVHRRRVKELKGVPYTQEVANAAAGLDLQKFLNKVEKVGKEIGPEKEVNEQMVTQHLDTSLASAPTTEATLPYAAVTSESGDLQSFLGAGSAGGQVDKDGEFVMS</sequence>
<comment type="similarity">
    <text evidence="9">Belongs to the ZNF593/BUD20 C2H2-type zinc-finger protein family.</text>
</comment>
<dbReference type="GO" id="GO:0043021">
    <property type="term" value="F:ribonucleoprotein complex binding"/>
    <property type="evidence" value="ECO:0007669"/>
    <property type="project" value="UniProtKB-ARBA"/>
</dbReference>
<keyword evidence="4" id="KW-0690">Ribosome biogenesis</keyword>
<dbReference type="PANTHER" id="PTHR46095">
    <property type="entry name" value="ZINC FINGER PROTEIN 593"/>
    <property type="match status" value="1"/>
</dbReference>
<accession>A0A1G4KCZ6</accession>
<dbReference type="AlphaFoldDB" id="A0A1G4KCZ6"/>
<dbReference type="Gene3D" id="3.30.160.60">
    <property type="entry name" value="Classic Zinc Finger"/>
    <property type="match status" value="1"/>
</dbReference>
<dbReference type="Proteomes" id="UP000191024">
    <property type="component" value="Chromosome G"/>
</dbReference>
<evidence type="ECO:0000259" key="11">
    <source>
        <dbReference type="PROSITE" id="PS50157"/>
    </source>
</evidence>
<evidence type="ECO:0000256" key="3">
    <source>
        <dbReference type="ARBA" id="ARBA00022490"/>
    </source>
</evidence>
<dbReference type="OrthoDB" id="24683at2759"/>
<keyword evidence="13" id="KW-1185">Reference proteome</keyword>
<keyword evidence="7" id="KW-0862">Zinc</keyword>
<dbReference type="PROSITE" id="PS50157">
    <property type="entry name" value="ZINC_FINGER_C2H2_2"/>
    <property type="match status" value="1"/>
</dbReference>
<dbReference type="GO" id="GO:0005737">
    <property type="term" value="C:cytoplasm"/>
    <property type="evidence" value="ECO:0007669"/>
    <property type="project" value="UniProtKB-SubCell"/>
</dbReference>
<proteinExistence type="inferred from homology"/>
<name>A0A1G4KCZ6_9SACH</name>
<evidence type="ECO:0000256" key="5">
    <source>
        <dbReference type="ARBA" id="ARBA00022723"/>
    </source>
</evidence>
<evidence type="ECO:0000256" key="2">
    <source>
        <dbReference type="ARBA" id="ARBA00004496"/>
    </source>
</evidence>
<evidence type="ECO:0000256" key="10">
    <source>
        <dbReference type="PROSITE-ProRule" id="PRU00042"/>
    </source>
</evidence>
<dbReference type="SUPFAM" id="SSF57667">
    <property type="entry name" value="beta-beta-alpha zinc fingers"/>
    <property type="match status" value="1"/>
</dbReference>
<evidence type="ECO:0000313" key="13">
    <source>
        <dbReference type="Proteomes" id="UP000191024"/>
    </source>
</evidence>
<evidence type="ECO:0000256" key="9">
    <source>
        <dbReference type="ARBA" id="ARBA00038064"/>
    </source>
</evidence>
<dbReference type="GO" id="GO:0042254">
    <property type="term" value="P:ribosome biogenesis"/>
    <property type="evidence" value="ECO:0007669"/>
    <property type="project" value="UniProtKB-KW"/>
</dbReference>
<protein>
    <submittedName>
        <fullName evidence="12">LAMI_0G17414g1_1</fullName>
    </submittedName>
</protein>
<dbReference type="InterPro" id="IPR051879">
    <property type="entry name" value="C2H2-ZF_Maturation_Protein"/>
</dbReference>
<dbReference type="InterPro" id="IPR013087">
    <property type="entry name" value="Znf_C2H2_type"/>
</dbReference>
<evidence type="ECO:0000256" key="7">
    <source>
        <dbReference type="ARBA" id="ARBA00022833"/>
    </source>
</evidence>
<dbReference type="GO" id="GO:0003676">
    <property type="term" value="F:nucleic acid binding"/>
    <property type="evidence" value="ECO:0007669"/>
    <property type="project" value="InterPro"/>
</dbReference>
<dbReference type="GO" id="GO:0005634">
    <property type="term" value="C:nucleus"/>
    <property type="evidence" value="ECO:0007669"/>
    <property type="project" value="UniProtKB-SubCell"/>
</dbReference>
<feature type="domain" description="C2H2-type" evidence="11">
    <location>
        <begin position="49"/>
        <end position="78"/>
    </location>
</feature>
<gene>
    <name evidence="12" type="ORF">LAMI_0G17414G</name>
</gene>
<keyword evidence="3" id="KW-0963">Cytoplasm</keyword>
<dbReference type="GO" id="GO:0008270">
    <property type="term" value="F:zinc ion binding"/>
    <property type="evidence" value="ECO:0007669"/>
    <property type="project" value="UniProtKB-KW"/>
</dbReference>
<dbReference type="SMART" id="SM00451">
    <property type="entry name" value="ZnF_U1"/>
    <property type="match status" value="1"/>
</dbReference>
<keyword evidence="8" id="KW-0539">Nucleus</keyword>
<dbReference type="EMBL" id="LT598469">
    <property type="protein sequence ID" value="SCV02268.1"/>
    <property type="molecule type" value="Genomic_DNA"/>
</dbReference>
<dbReference type="Pfam" id="PF12171">
    <property type="entry name" value="zf-C2H2_jaz"/>
    <property type="match status" value="1"/>
</dbReference>
<evidence type="ECO:0000256" key="8">
    <source>
        <dbReference type="ARBA" id="ARBA00023242"/>
    </source>
</evidence>
<dbReference type="InterPro" id="IPR022755">
    <property type="entry name" value="Znf_C2H2_jaz"/>
</dbReference>
<keyword evidence="6 10" id="KW-0863">Zinc-finger</keyword>
<dbReference type="InterPro" id="IPR003604">
    <property type="entry name" value="Matrin/U1-like-C_Znf_C2H2"/>
</dbReference>
<dbReference type="FunFam" id="3.30.160.60:FF:000299">
    <property type="entry name" value="Zinc finger protein 593"/>
    <property type="match status" value="1"/>
</dbReference>
<dbReference type="InterPro" id="IPR036236">
    <property type="entry name" value="Znf_C2H2_sf"/>
</dbReference>